<dbReference type="GO" id="GO:0003677">
    <property type="term" value="F:DNA binding"/>
    <property type="evidence" value="ECO:0007669"/>
    <property type="project" value="UniProtKB-UniRule"/>
</dbReference>
<reference evidence="9 10" key="1">
    <citation type="submission" date="2024-04" db="EMBL/GenBank/DDBJ databases">
        <authorList>
            <person name="Rising A."/>
            <person name="Reimegard J."/>
            <person name="Sonavane S."/>
            <person name="Akerstrom W."/>
            <person name="Nylinder S."/>
            <person name="Hedman E."/>
            <person name="Kallberg Y."/>
        </authorList>
    </citation>
    <scope>NUCLEOTIDE SEQUENCE [LARGE SCALE GENOMIC DNA]</scope>
</reference>
<dbReference type="EMBL" id="CAXIEN010000018">
    <property type="protein sequence ID" value="CAL1265681.1"/>
    <property type="molecule type" value="Genomic_DNA"/>
</dbReference>
<dbReference type="InterPro" id="IPR024639">
    <property type="entry name" value="DNA_pol_e_bsu_N"/>
</dbReference>
<evidence type="ECO:0000313" key="9">
    <source>
        <dbReference type="EMBL" id="CAL1265681.1"/>
    </source>
</evidence>
<evidence type="ECO:0000256" key="5">
    <source>
        <dbReference type="ARBA" id="ARBA00023242"/>
    </source>
</evidence>
<dbReference type="InterPro" id="IPR007185">
    <property type="entry name" value="DNA_pol_a/d/e_bsu"/>
</dbReference>
<evidence type="ECO:0000256" key="2">
    <source>
        <dbReference type="ARBA" id="ARBA00009560"/>
    </source>
</evidence>
<dbReference type="GO" id="GO:0008622">
    <property type="term" value="C:epsilon DNA polymerase complex"/>
    <property type="evidence" value="ECO:0007669"/>
    <property type="project" value="UniProtKB-UniRule"/>
</dbReference>
<dbReference type="PIRSF" id="PIRSF000799">
    <property type="entry name" value="DNA_pol_eps_2"/>
    <property type="match status" value="1"/>
</dbReference>
<protein>
    <recommendedName>
        <fullName evidence="6">DNA polymerase epsilon subunit</fullName>
    </recommendedName>
    <alternativeName>
        <fullName evidence="6">DNA polymerase II subunit 2</fullName>
    </alternativeName>
</protein>
<comment type="function">
    <text evidence="6">Participates in DNA repair and in chromosomal DNA replication.</text>
</comment>
<gene>
    <name evidence="9" type="ORF">LARSCL_LOCUS2677</name>
</gene>
<dbReference type="GO" id="GO:0042276">
    <property type="term" value="P:error-prone translesion synthesis"/>
    <property type="evidence" value="ECO:0007669"/>
    <property type="project" value="TreeGrafter"/>
</dbReference>
<dbReference type="Pfam" id="PF04042">
    <property type="entry name" value="DNA_pol_E_B"/>
    <property type="match status" value="1"/>
</dbReference>
<evidence type="ECO:0000256" key="6">
    <source>
        <dbReference type="PIRNR" id="PIRNR000799"/>
    </source>
</evidence>
<comment type="caution">
    <text evidence="9">The sequence shown here is derived from an EMBL/GenBank/DDBJ whole genome shotgun (WGS) entry which is preliminary data.</text>
</comment>
<dbReference type="Gene3D" id="1.10.8.60">
    <property type="match status" value="1"/>
</dbReference>
<sequence>MKTLKASIIFAFYMHGYTLRSDALKFLQEQLEILSPPEQQADIDKILNHIVGQNLTSPLIEKSVVEAAYKGLHSSTADDSVLFNVCDAFSLIRFTFNADLKKFMPWSSLHEKSVALHGHANSKADMLIERFRTVHQRTARHKLFAAPIVLSDARQSSTYSLRAIEHLLGSSSKEENVIVLGILTQLKEGQFFLEDPTGVVRVNLKQAVYKGGLFTENNIVLAEGFYEDKIFYVTAMGFPPSETADITLSHFPNLCVTPYASMNSHRLSTNLKHAEEANTDAMFVFLSDVWLDQLQVMQKLHILFAGYSLMPPTCFVFIGNFLSLPIIGSQSKIFEDSFSQLGTMISEFPTLMENSQFIFIPGPNDPGLPHILPRPAIPPSFLGDFKKKVPKAIFTSNPCHIQYCTQDIVVFREDIISKMCRNSIYTPWEHEEKVDIPSLFVKTAIANAHLLPLPLNVAPVYWEYDHALSLYPLPDVVVCADKHDPYTVTSSDCIFFNPVCISKFEFIYIYIKFQFNMENPNLSLVENSVKVVYEVVFMGHSYENSYYEFTNFRKIIVYEKL</sequence>
<name>A0AAV1Z2T8_9ARAC</name>
<dbReference type="GO" id="GO:0006261">
    <property type="term" value="P:DNA-templated DNA replication"/>
    <property type="evidence" value="ECO:0007669"/>
    <property type="project" value="InterPro"/>
</dbReference>
<feature type="domain" description="DNA polymerase epsilon subunit B N-terminal" evidence="8">
    <location>
        <begin position="3"/>
        <end position="70"/>
    </location>
</feature>
<comment type="similarity">
    <text evidence="2 6">Belongs to the DNA polymerase epsilon subunit B family.</text>
</comment>
<evidence type="ECO:0000256" key="3">
    <source>
        <dbReference type="ARBA" id="ARBA00022705"/>
    </source>
</evidence>
<feature type="domain" description="DNA polymerase alpha/delta/epsilon subunit B" evidence="7">
    <location>
        <begin position="283"/>
        <end position="487"/>
    </location>
</feature>
<keyword evidence="3 6" id="KW-0235">DNA replication</keyword>
<evidence type="ECO:0000259" key="8">
    <source>
        <dbReference type="Pfam" id="PF12213"/>
    </source>
</evidence>
<evidence type="ECO:0000256" key="1">
    <source>
        <dbReference type="ARBA" id="ARBA00004123"/>
    </source>
</evidence>
<dbReference type="SUPFAM" id="SSF101756">
    <property type="entry name" value="Hypothetical protein YgiW"/>
    <property type="match status" value="1"/>
</dbReference>
<evidence type="ECO:0000259" key="7">
    <source>
        <dbReference type="Pfam" id="PF04042"/>
    </source>
</evidence>
<evidence type="ECO:0000313" key="10">
    <source>
        <dbReference type="Proteomes" id="UP001497382"/>
    </source>
</evidence>
<keyword evidence="5 6" id="KW-0539">Nucleus</keyword>
<dbReference type="PANTHER" id="PTHR12708">
    <property type="entry name" value="DNA POLYMERASE EPSILON SUBUNIT B"/>
    <property type="match status" value="1"/>
</dbReference>
<dbReference type="InterPro" id="IPR016266">
    <property type="entry name" value="POLE2"/>
</dbReference>
<dbReference type="Proteomes" id="UP001497382">
    <property type="component" value="Unassembled WGS sequence"/>
</dbReference>
<keyword evidence="4 6" id="KW-0238">DNA-binding</keyword>
<dbReference type="Gene3D" id="3.60.21.50">
    <property type="match status" value="1"/>
</dbReference>
<evidence type="ECO:0000256" key="4">
    <source>
        <dbReference type="ARBA" id="ARBA00023125"/>
    </source>
</evidence>
<keyword evidence="10" id="KW-1185">Reference proteome</keyword>
<comment type="subcellular location">
    <subcellularLocation>
        <location evidence="1 6">Nucleus</location>
    </subcellularLocation>
</comment>
<dbReference type="Pfam" id="PF12213">
    <property type="entry name" value="Dpoe2NT"/>
    <property type="match status" value="1"/>
</dbReference>
<dbReference type="AlphaFoldDB" id="A0AAV1Z2T8"/>
<accession>A0AAV1Z2T8</accession>
<dbReference type="InterPro" id="IPR036700">
    <property type="entry name" value="BOBF_sf"/>
</dbReference>
<proteinExistence type="inferred from homology"/>
<organism evidence="9 10">
    <name type="scientific">Larinioides sclopetarius</name>
    <dbReference type="NCBI Taxonomy" id="280406"/>
    <lineage>
        <taxon>Eukaryota</taxon>
        <taxon>Metazoa</taxon>
        <taxon>Ecdysozoa</taxon>
        <taxon>Arthropoda</taxon>
        <taxon>Chelicerata</taxon>
        <taxon>Arachnida</taxon>
        <taxon>Araneae</taxon>
        <taxon>Araneomorphae</taxon>
        <taxon>Entelegynae</taxon>
        <taxon>Araneoidea</taxon>
        <taxon>Araneidae</taxon>
        <taxon>Larinioides</taxon>
    </lineage>
</organism>
<dbReference type="PANTHER" id="PTHR12708:SF0">
    <property type="entry name" value="DNA POLYMERASE EPSILON SUBUNIT 2"/>
    <property type="match status" value="1"/>
</dbReference>